<dbReference type="EMBL" id="JAEFCI010012594">
    <property type="protein sequence ID" value="KAG5455906.1"/>
    <property type="molecule type" value="Genomic_DNA"/>
</dbReference>
<sequence length="115" mass="11851">PQPSTAPNLADTLTLRVVDWLVPSHKCCGDPSAKLKKVAVGGVHVVPQPGSEQGDGTAKPSDGRDVSAPSPRTLPMIEDILVLSPVGNKQRTWVGLSRPGDVGGPGEGCLPAWVA</sequence>
<evidence type="ECO:0000313" key="3">
    <source>
        <dbReference type="Proteomes" id="UP000673691"/>
    </source>
</evidence>
<evidence type="ECO:0000256" key="1">
    <source>
        <dbReference type="SAM" id="MobiDB-lite"/>
    </source>
</evidence>
<organism evidence="2 3">
    <name type="scientific">Olpidium bornovanus</name>
    <dbReference type="NCBI Taxonomy" id="278681"/>
    <lineage>
        <taxon>Eukaryota</taxon>
        <taxon>Fungi</taxon>
        <taxon>Fungi incertae sedis</taxon>
        <taxon>Olpidiomycota</taxon>
        <taxon>Olpidiomycotina</taxon>
        <taxon>Olpidiomycetes</taxon>
        <taxon>Olpidiales</taxon>
        <taxon>Olpidiaceae</taxon>
        <taxon>Olpidium</taxon>
    </lineage>
</organism>
<dbReference type="AlphaFoldDB" id="A0A8H7ZM35"/>
<proteinExistence type="predicted"/>
<reference evidence="2 3" key="1">
    <citation type="journal article" name="Sci. Rep.">
        <title>Genome-scale phylogenetic analyses confirm Olpidium as the closest living zoosporic fungus to the non-flagellated, terrestrial fungi.</title>
        <authorList>
            <person name="Chang Y."/>
            <person name="Rochon D."/>
            <person name="Sekimoto S."/>
            <person name="Wang Y."/>
            <person name="Chovatia M."/>
            <person name="Sandor L."/>
            <person name="Salamov A."/>
            <person name="Grigoriev I.V."/>
            <person name="Stajich J.E."/>
            <person name="Spatafora J.W."/>
        </authorList>
    </citation>
    <scope>NUCLEOTIDE SEQUENCE [LARGE SCALE GENOMIC DNA]</scope>
    <source>
        <strain evidence="2">S191</strain>
    </source>
</reference>
<gene>
    <name evidence="2" type="ORF">BJ554DRAFT_4512</name>
</gene>
<comment type="caution">
    <text evidence="2">The sequence shown here is derived from an EMBL/GenBank/DDBJ whole genome shotgun (WGS) entry which is preliminary data.</text>
</comment>
<accession>A0A8H7ZM35</accession>
<dbReference type="Proteomes" id="UP000673691">
    <property type="component" value="Unassembled WGS sequence"/>
</dbReference>
<protein>
    <submittedName>
        <fullName evidence="2">Uncharacterized protein</fullName>
    </submittedName>
</protein>
<feature type="non-terminal residue" evidence="2">
    <location>
        <position position="115"/>
    </location>
</feature>
<keyword evidence="3" id="KW-1185">Reference proteome</keyword>
<feature type="region of interest" description="Disordered" evidence="1">
    <location>
        <begin position="44"/>
        <end position="72"/>
    </location>
</feature>
<evidence type="ECO:0000313" key="2">
    <source>
        <dbReference type="EMBL" id="KAG5455906.1"/>
    </source>
</evidence>
<name>A0A8H7ZM35_9FUNG</name>
<feature type="non-terminal residue" evidence="2">
    <location>
        <position position="1"/>
    </location>
</feature>